<organism evidence="2 3">
    <name type="scientific">Glonium stellatum</name>
    <dbReference type="NCBI Taxonomy" id="574774"/>
    <lineage>
        <taxon>Eukaryota</taxon>
        <taxon>Fungi</taxon>
        <taxon>Dikarya</taxon>
        <taxon>Ascomycota</taxon>
        <taxon>Pezizomycotina</taxon>
        <taxon>Dothideomycetes</taxon>
        <taxon>Pleosporomycetidae</taxon>
        <taxon>Gloniales</taxon>
        <taxon>Gloniaceae</taxon>
        <taxon>Glonium</taxon>
    </lineage>
</organism>
<name>A0A8E2JNW3_9PEZI</name>
<feature type="region of interest" description="Disordered" evidence="1">
    <location>
        <begin position="259"/>
        <end position="322"/>
    </location>
</feature>
<gene>
    <name evidence="2" type="ORF">AOQ84DRAFT_400551</name>
</gene>
<dbReference type="OrthoDB" id="5326588at2759"/>
<proteinExistence type="predicted"/>
<feature type="region of interest" description="Disordered" evidence="1">
    <location>
        <begin position="878"/>
        <end position="899"/>
    </location>
</feature>
<dbReference type="Proteomes" id="UP000250140">
    <property type="component" value="Unassembled WGS sequence"/>
</dbReference>
<feature type="region of interest" description="Disordered" evidence="1">
    <location>
        <begin position="1"/>
        <end position="20"/>
    </location>
</feature>
<sequence>MAQCKARELSDRTGQTPCEQPATSLNGRLCGYHSKQCQALYKGYKRRNAQLYTLAQSAPPYLAKSKVPLINRTFKDVESEDTLRELHSYLFKRHTLLESVIRGRKIHHSHFFAVDNDYGHDKYLAQLQKEKHTTARALERLGRRIADVLYKQQKWFKWVRQCQDDEESRRENESRKVKLEAQLFKRHQKEVDRHQREMKAREEQKRQEVFLDEVYNQRLSEMTEEEQDGWDPVQDIAEDERSNYIDLIKYFLMLKDSESSQTQHNEEATNENPVGEEPEKNKKGAKRKAKKVKPDATPTETSIEQANERGPSSIEMETQAQMKKRLKEGVKYKRETGLYIVGTIENPMELGERSPPMPDDEIETLLKEITEIKNLLFCRLLLSHAALLPVALRANSIDEFLDDNEVTLEDLRDLCLKIEKPGLQEVRDACADFARRDEEEENDDAGSENEDEDDEQSDQDELELYTDRRERLQPVPKFFKTKRETRLQRKHKRYQKLVGMDDATAFIDFGVIDDGGQYKKKMRIKICGRHIYNYPSEKALNRGGWFHFCIIAKDSNLYDDEFFELNVLASYQYFPAANWSTWVGDRLRQQLLSFGFIPYFQSENADLLTVRQQTGSSRGNTRRSHHIREIRNFICGHIKRNDAASRRLIQYLTMETSHLVILVRDAKTGRTLVTPPKDQLWLVREKIGIGRASKNEYNVITQVGPKFFEQMDKHRRWHFGFDNYYDVYVWDLVPGQAFTHLYNRLHETLIKANRFCSIQDYYRLASSILKTLTRDPVTARARTIKPDEKVESIWDIINDPRTAFWGWNIDKEEMSLDAELKTCIYNEADALEDRILFPEEFTGEMKDNLFKEKPSEIVRFERGKPNFDPRRFAYDLDTDEELPESDCEDLSDDDSLGSSCQEQDQMREFVNNPDVRKDAALAPLLTQFSQRRDYNDTRNESSDREFMRFLDRQRSKIFKDCWHKADLEPGASEKYSELLGMVRNMEDHQLSQRITGPFEVLAFLGMAPRAHEHRRVIPDAFQAYAGISLFFQSDFLTSELGKEFQGSLLFDQSERAKHLPDRRTHCSNKTMPDAFWADWDDTVEKYKKSRGLDMEGIFPFEWDKAIRPIIAHLYKSGVICNSYLNELPGYAIAAAEPSRPMDLYIDFRCQTDTIKIPRELQDPRLVTRETLLDKARTFTNTHGPSARFAVLRLWSAPHFYPLMIGWDRRHTVAFREGMRRAWEWKFIPKDMPCSEWSMHHQARLRIMPYATAFGDQVIVKRDLYLVMGKDEADLKKVAAGVTWAVQTDPWRLEVDFWRSFVNVDLGFLEALNEKWLE</sequence>
<evidence type="ECO:0000313" key="3">
    <source>
        <dbReference type="Proteomes" id="UP000250140"/>
    </source>
</evidence>
<reference evidence="2 3" key="1">
    <citation type="journal article" date="2016" name="Nat. Commun.">
        <title>Ectomycorrhizal ecology is imprinted in the genome of the dominant symbiotic fungus Cenococcum geophilum.</title>
        <authorList>
            <consortium name="DOE Joint Genome Institute"/>
            <person name="Peter M."/>
            <person name="Kohler A."/>
            <person name="Ohm R.A."/>
            <person name="Kuo A."/>
            <person name="Krutzmann J."/>
            <person name="Morin E."/>
            <person name="Arend M."/>
            <person name="Barry K.W."/>
            <person name="Binder M."/>
            <person name="Choi C."/>
            <person name="Clum A."/>
            <person name="Copeland A."/>
            <person name="Grisel N."/>
            <person name="Haridas S."/>
            <person name="Kipfer T."/>
            <person name="LaButti K."/>
            <person name="Lindquist E."/>
            <person name="Lipzen A."/>
            <person name="Maire R."/>
            <person name="Meier B."/>
            <person name="Mihaltcheva S."/>
            <person name="Molinier V."/>
            <person name="Murat C."/>
            <person name="Poggeler S."/>
            <person name="Quandt C.A."/>
            <person name="Sperisen C."/>
            <person name="Tritt A."/>
            <person name="Tisserant E."/>
            <person name="Crous P.W."/>
            <person name="Henrissat B."/>
            <person name="Nehls U."/>
            <person name="Egli S."/>
            <person name="Spatafora J.W."/>
            <person name="Grigoriev I.V."/>
            <person name="Martin F.M."/>
        </authorList>
    </citation>
    <scope>NUCLEOTIDE SEQUENCE [LARGE SCALE GENOMIC DNA]</scope>
    <source>
        <strain evidence="2 3">CBS 207.34</strain>
    </source>
</reference>
<evidence type="ECO:0000256" key="1">
    <source>
        <dbReference type="SAM" id="MobiDB-lite"/>
    </source>
</evidence>
<protein>
    <submittedName>
        <fullName evidence="2">Uncharacterized protein</fullName>
    </submittedName>
</protein>
<feature type="region of interest" description="Disordered" evidence="1">
    <location>
        <begin position="436"/>
        <end position="460"/>
    </location>
</feature>
<keyword evidence="3" id="KW-1185">Reference proteome</keyword>
<evidence type="ECO:0000313" key="2">
    <source>
        <dbReference type="EMBL" id="OCL03649.1"/>
    </source>
</evidence>
<dbReference type="EMBL" id="KV750702">
    <property type="protein sequence ID" value="OCL03649.1"/>
    <property type="molecule type" value="Genomic_DNA"/>
</dbReference>
<feature type="compositionally biased region" description="Basic and acidic residues" evidence="1">
    <location>
        <begin position="1"/>
        <end position="11"/>
    </location>
</feature>
<accession>A0A8E2JNW3</accession>
<feature type="compositionally biased region" description="Acidic residues" evidence="1">
    <location>
        <begin position="438"/>
        <end position="460"/>
    </location>
</feature>
<feature type="compositionally biased region" description="Acidic residues" evidence="1">
    <location>
        <begin position="878"/>
        <end position="895"/>
    </location>
</feature>